<dbReference type="Pfam" id="PF12775">
    <property type="entry name" value="AAA_7"/>
    <property type="match status" value="1"/>
</dbReference>
<dbReference type="GO" id="GO:0051959">
    <property type="term" value="F:dynein light intermediate chain binding"/>
    <property type="evidence" value="ECO:0007669"/>
    <property type="project" value="InterPro"/>
</dbReference>
<dbReference type="Gene3D" id="1.20.58.1120">
    <property type="match status" value="1"/>
</dbReference>
<keyword evidence="9 14" id="KW-0175">Coiled coil</keyword>
<feature type="domain" description="Dynein heavy chain AAA 5 extension" evidence="17">
    <location>
        <begin position="1204"/>
        <end position="1364"/>
    </location>
</feature>
<dbReference type="GO" id="GO:0005874">
    <property type="term" value="C:microtubule"/>
    <property type="evidence" value="ECO:0007669"/>
    <property type="project" value="UniProtKB-KW"/>
</dbReference>
<dbReference type="GO" id="GO:0005524">
    <property type="term" value="F:ATP binding"/>
    <property type="evidence" value="ECO:0007669"/>
    <property type="project" value="UniProtKB-KW"/>
</dbReference>
<dbReference type="FunFam" id="3.20.180.20:FF:000003">
    <property type="entry name" value="Dynein heavy chain 12, axonemal"/>
    <property type="match status" value="1"/>
</dbReference>
<dbReference type="InterPro" id="IPR013602">
    <property type="entry name" value="Dynein_heavy_linker"/>
</dbReference>
<gene>
    <name evidence="18" type="ORF">Pcinc_001424</name>
</gene>
<comment type="subcellular location">
    <subcellularLocation>
        <location evidence="1">Cytoplasm</location>
        <location evidence="1">Cytoskeleton</location>
        <location evidence="1">Cilium axoneme</location>
    </subcellularLocation>
</comment>
<sequence length="1539" mass="175836">MSLSSEECSDAVQPLAWFIRLPEVFRVHLQIITEKRAEYEANLRERREKFQEELGEYAVQLEDFQTLGDVNEIHEYLRRARALHARLDHAAGYVDQVNKEEEALSWNTTHYPLRKQVSDRLAPFLKLYEVGVEWCDRLEEWLHSPVGTHDPDVISQEVAATWRTVYKLEKGFGDIPAAKNVVTAVRQRIESFRENLPLVQTLGNPGLKERHWEKISEVVGYPLRADATTTLQRLIDSNLEDYLSKFESVSEAASKEHVFERNLEKMKSEWQEMELVLKPHRETDTWVLSAVEDIQFLLDDHIVKTQSMRSSPFIKPIEQEVLYRLCTFQILIENQLVRRLAEKDYSAGIEGYWYQYFKRVCSMKEMIIHQKWYKMLFLMHKKMPKAAWETTLAQLQEVVDEWLRVQATWIYLEPIFGSPDIMAQMPEEGRRFNTVDKTWKDIMKSVRQNTRVLSVLEVDKILERLRKSSELLELIQRGLNEYLEKKRLYFPRFFFLSNEELLEILSETKDPSRVQPHLKKCFEGVNSLDFGDDLEVVAVRSSEGEVITLTQIISTAKARGQVEKWLVQLEASVKSSIKKVVESCMEAYCTKAREDWALEWPGQAVLCISQTFWTTHVSRCMVEGPKEMETYYDLCNTQIEKVVGLVRGQLSKQNRTTLGALVVLDVHARDVLKDEIIKKKVTDLTDFTWLSQLRYYWQEDILKVRMINAELDYGYEYLGNTGRLVITLLTDRCYRTLTQALMLNLGGAPEGPAGTGKTETTKDLAKAVAKQCVVFNCSDGLDYISLAKFFKGLASCGAWTCFDEFNRIELEVLSVVAQQILTLQRGLQSGAPRLTLQGTEVSLDPTCAVFITMNPGYAGRSELPDNLKALFRSVAMMVPDYGLIAEISLYSFGFVAARSMARKIVATYRLCSEQLSAQPHYDYGMRTVKAVLIAAGTLKLKYPDMPEDVVVLRSIRDVNLPKFLAHDLPLFEGIIADLFPGVVLPQPDYTFLHRAVREVCSGAGLRANNYFMDKVQQVYETMRVRHGFMLIGNPIGGKTVALRTLAKALSIMNDRSEGENRVQMCVINPKAVTVGQLYGQFDPTSHEWSDGVLAVNFRKFAVSSSPDRKWIVLDGPVDSVWIENINSVLDDNKKLCLMSGEIICLSSTTNIIFEVHHLENASPATVSRCGMVYMEPLALGWRPLVETWLAKLPQTLTQQHKAVLTALFHRFVPPLLTFVRRHLLWFKLERSESYVQKGVSPTTDLNLVRSLMNIFDCFLDEFTDPAYTKHHPESDIRAHLESIFLFSAIWSLGGPLDEASRTKFDLMLRELINGDPSQHTMEQYGLSEVPPPPHDYQLPIPDEDTVFHYKFVKEGRGYWQKWSEDLANASSIPRDVAAHQILVPTVTTVRVAALLSLLLSQAKPLLLVGPPATGKSVYVIDFLRNKLKSDVYKPMFVSFSAHTTTTHVQDLIMSGLDKRKKDELDDSELIKRYRLDREGIIFVTDMLRETLESPTSRSMAISPEMKVVIILRYLATGKMQLCSGDDLGPSQDHSPVLVK</sequence>
<dbReference type="Pfam" id="PF12774">
    <property type="entry name" value="AAA_6"/>
    <property type="match status" value="1"/>
</dbReference>
<evidence type="ECO:0000256" key="12">
    <source>
        <dbReference type="ARBA" id="ARBA00023212"/>
    </source>
</evidence>
<feature type="domain" description="Dynein heavy chain hydrolytic ATP-binding dynein motor region" evidence="16">
    <location>
        <begin position="713"/>
        <end position="1039"/>
    </location>
</feature>
<dbReference type="InterPro" id="IPR027417">
    <property type="entry name" value="P-loop_NTPase"/>
</dbReference>
<dbReference type="PANTHER" id="PTHR45703:SF1">
    <property type="entry name" value="DYNEINS HEAVY CHAIN"/>
    <property type="match status" value="1"/>
</dbReference>
<keyword evidence="11" id="KW-0505">Motor protein</keyword>
<dbReference type="Gene3D" id="1.10.287.2620">
    <property type="match status" value="1"/>
</dbReference>
<dbReference type="FunFam" id="3.40.50.300:FF:000044">
    <property type="entry name" value="Dynein heavy chain 5, axonemal"/>
    <property type="match status" value="1"/>
</dbReference>
<feature type="domain" description="Dynein heavy chain linker" evidence="15">
    <location>
        <begin position="387"/>
        <end position="584"/>
    </location>
</feature>
<keyword evidence="6" id="KW-0547">Nucleotide-binding</keyword>
<dbReference type="InterPro" id="IPR042228">
    <property type="entry name" value="Dynein_linker_3"/>
</dbReference>
<dbReference type="InterPro" id="IPR043157">
    <property type="entry name" value="Dynein_AAA1S"/>
</dbReference>
<evidence type="ECO:0000259" key="15">
    <source>
        <dbReference type="Pfam" id="PF08393"/>
    </source>
</evidence>
<dbReference type="Gene3D" id="3.20.180.20">
    <property type="entry name" value="Dynein heavy chain, N-terminal domain 2"/>
    <property type="match status" value="1"/>
</dbReference>
<reference evidence="18" key="1">
    <citation type="submission" date="2023-10" db="EMBL/GenBank/DDBJ databases">
        <title>Genome assemblies of two species of porcelain crab, Petrolisthes cinctipes and Petrolisthes manimaculis (Anomura: Porcellanidae).</title>
        <authorList>
            <person name="Angst P."/>
        </authorList>
    </citation>
    <scope>NUCLEOTIDE SEQUENCE</scope>
    <source>
        <strain evidence="18">PB745_01</strain>
        <tissue evidence="18">Gill</tissue>
    </source>
</reference>
<dbReference type="Gene3D" id="1.10.8.710">
    <property type="match status" value="1"/>
</dbReference>
<dbReference type="FunFam" id="1.20.58.1120:FF:000005">
    <property type="entry name" value="Dynein, axonemal, heavy chain 12"/>
    <property type="match status" value="1"/>
</dbReference>
<evidence type="ECO:0000256" key="8">
    <source>
        <dbReference type="ARBA" id="ARBA00023017"/>
    </source>
</evidence>
<keyword evidence="8" id="KW-0243">Dynein</keyword>
<keyword evidence="13" id="KW-0966">Cell projection</keyword>
<keyword evidence="12" id="KW-0206">Cytoskeleton</keyword>
<name>A0AAE1GN19_PETCI</name>
<dbReference type="InterPro" id="IPR026983">
    <property type="entry name" value="DHC"/>
</dbReference>
<evidence type="ECO:0000256" key="1">
    <source>
        <dbReference type="ARBA" id="ARBA00004430"/>
    </source>
</evidence>
<evidence type="ECO:0000256" key="3">
    <source>
        <dbReference type="ARBA" id="ARBA00022490"/>
    </source>
</evidence>
<dbReference type="InterPro" id="IPR035699">
    <property type="entry name" value="AAA_6"/>
</dbReference>
<dbReference type="Gene3D" id="1.20.140.100">
    <property type="entry name" value="Dynein heavy chain, N-terminal domain 2"/>
    <property type="match status" value="2"/>
</dbReference>
<keyword evidence="10" id="KW-0969">Cilium</keyword>
<evidence type="ECO:0000313" key="18">
    <source>
        <dbReference type="EMBL" id="KAK3894851.1"/>
    </source>
</evidence>
<evidence type="ECO:0000256" key="4">
    <source>
        <dbReference type="ARBA" id="ARBA00022701"/>
    </source>
</evidence>
<comment type="similarity">
    <text evidence="2">Belongs to the dynein heavy chain family.</text>
</comment>
<dbReference type="GO" id="GO:0005930">
    <property type="term" value="C:axoneme"/>
    <property type="evidence" value="ECO:0007669"/>
    <property type="project" value="UniProtKB-SubCell"/>
</dbReference>
<keyword evidence="3" id="KW-0963">Cytoplasm</keyword>
<dbReference type="InterPro" id="IPR042222">
    <property type="entry name" value="Dynein_2_N"/>
</dbReference>
<keyword evidence="7" id="KW-0067">ATP-binding</keyword>
<keyword evidence="4" id="KW-0493">Microtubule</keyword>
<protein>
    <recommendedName>
        <fullName evidence="20">Dynein heavy chain 7, axonemal</fullName>
    </recommendedName>
</protein>
<organism evidence="18 19">
    <name type="scientific">Petrolisthes cinctipes</name>
    <name type="common">Flat porcelain crab</name>
    <dbReference type="NCBI Taxonomy" id="88211"/>
    <lineage>
        <taxon>Eukaryota</taxon>
        <taxon>Metazoa</taxon>
        <taxon>Ecdysozoa</taxon>
        <taxon>Arthropoda</taxon>
        <taxon>Crustacea</taxon>
        <taxon>Multicrustacea</taxon>
        <taxon>Malacostraca</taxon>
        <taxon>Eumalacostraca</taxon>
        <taxon>Eucarida</taxon>
        <taxon>Decapoda</taxon>
        <taxon>Pleocyemata</taxon>
        <taxon>Anomura</taxon>
        <taxon>Galatheoidea</taxon>
        <taxon>Porcellanidae</taxon>
        <taxon>Petrolisthes</taxon>
    </lineage>
</organism>
<evidence type="ECO:0000259" key="17">
    <source>
        <dbReference type="Pfam" id="PF17852"/>
    </source>
</evidence>
<evidence type="ECO:0000256" key="2">
    <source>
        <dbReference type="ARBA" id="ARBA00008887"/>
    </source>
</evidence>
<dbReference type="Proteomes" id="UP001286313">
    <property type="component" value="Unassembled WGS sequence"/>
</dbReference>
<evidence type="ECO:0000256" key="14">
    <source>
        <dbReference type="SAM" id="Coils"/>
    </source>
</evidence>
<accession>A0AAE1GN19</accession>
<feature type="coiled-coil region" evidence="14">
    <location>
        <begin position="29"/>
        <end position="60"/>
    </location>
</feature>
<keyword evidence="19" id="KW-1185">Reference proteome</keyword>
<evidence type="ECO:0000256" key="5">
    <source>
        <dbReference type="ARBA" id="ARBA00022737"/>
    </source>
</evidence>
<dbReference type="FunFam" id="3.40.50.300:FF:000353">
    <property type="entry name" value="Dynein axonemal heavy chain 1"/>
    <property type="match status" value="1"/>
</dbReference>
<comment type="caution">
    <text evidence="18">The sequence shown here is derived from an EMBL/GenBank/DDBJ whole genome shotgun (WGS) entry which is preliminary data.</text>
</comment>
<evidence type="ECO:0000256" key="7">
    <source>
        <dbReference type="ARBA" id="ARBA00022840"/>
    </source>
</evidence>
<dbReference type="FunFam" id="1.10.287.2620:FF:000002">
    <property type="entry name" value="Dynein heavy chain 2, axonemal"/>
    <property type="match status" value="1"/>
</dbReference>
<evidence type="ECO:0000259" key="16">
    <source>
        <dbReference type="Pfam" id="PF12774"/>
    </source>
</evidence>
<evidence type="ECO:0000256" key="6">
    <source>
        <dbReference type="ARBA" id="ARBA00022741"/>
    </source>
</evidence>
<feature type="domain" description="Dynein heavy chain linker" evidence="15">
    <location>
        <begin position="115"/>
        <end position="321"/>
    </location>
</feature>
<keyword evidence="5" id="KW-0677">Repeat</keyword>
<dbReference type="EMBL" id="JAWQEG010000087">
    <property type="protein sequence ID" value="KAK3894851.1"/>
    <property type="molecule type" value="Genomic_DNA"/>
</dbReference>
<proteinExistence type="inferred from homology"/>
<evidence type="ECO:0000256" key="11">
    <source>
        <dbReference type="ARBA" id="ARBA00023175"/>
    </source>
</evidence>
<evidence type="ECO:0000256" key="13">
    <source>
        <dbReference type="ARBA" id="ARBA00023273"/>
    </source>
</evidence>
<dbReference type="PANTHER" id="PTHR45703">
    <property type="entry name" value="DYNEIN HEAVY CHAIN"/>
    <property type="match status" value="1"/>
</dbReference>
<dbReference type="FunFam" id="1.20.140.100:FF:000001">
    <property type="entry name" value="dynein heavy chain 17, axonemal"/>
    <property type="match status" value="1"/>
</dbReference>
<evidence type="ECO:0008006" key="20">
    <source>
        <dbReference type="Google" id="ProtNLM"/>
    </source>
</evidence>
<dbReference type="Pfam" id="PF08393">
    <property type="entry name" value="DHC_N2"/>
    <property type="match status" value="2"/>
</dbReference>
<dbReference type="InterPro" id="IPR041466">
    <property type="entry name" value="Dynein_AAA5_ext"/>
</dbReference>
<dbReference type="GO" id="GO:0030286">
    <property type="term" value="C:dynein complex"/>
    <property type="evidence" value="ECO:0007669"/>
    <property type="project" value="UniProtKB-KW"/>
</dbReference>
<evidence type="ECO:0000256" key="9">
    <source>
        <dbReference type="ARBA" id="ARBA00023054"/>
    </source>
</evidence>
<evidence type="ECO:0000256" key="10">
    <source>
        <dbReference type="ARBA" id="ARBA00023069"/>
    </source>
</evidence>
<dbReference type="GO" id="GO:0007018">
    <property type="term" value="P:microtubule-based movement"/>
    <property type="evidence" value="ECO:0007669"/>
    <property type="project" value="InterPro"/>
</dbReference>
<dbReference type="FunFam" id="1.10.8.710:FF:000004">
    <property type="entry name" value="Dynein axonemal heavy chain 6"/>
    <property type="match status" value="1"/>
</dbReference>
<dbReference type="SUPFAM" id="SSF52540">
    <property type="entry name" value="P-loop containing nucleoside triphosphate hydrolases"/>
    <property type="match status" value="2"/>
</dbReference>
<dbReference type="GO" id="GO:0045505">
    <property type="term" value="F:dynein intermediate chain binding"/>
    <property type="evidence" value="ECO:0007669"/>
    <property type="project" value="InterPro"/>
</dbReference>
<dbReference type="Gene3D" id="3.40.50.300">
    <property type="entry name" value="P-loop containing nucleotide triphosphate hydrolases"/>
    <property type="match status" value="3"/>
</dbReference>
<evidence type="ECO:0000313" key="19">
    <source>
        <dbReference type="Proteomes" id="UP001286313"/>
    </source>
</evidence>
<dbReference type="Pfam" id="PF17852">
    <property type="entry name" value="Dynein_AAA_lid"/>
    <property type="match status" value="1"/>
</dbReference>